<keyword evidence="3" id="KW-1185">Reference proteome</keyword>
<dbReference type="AlphaFoldDB" id="R7V7R1"/>
<evidence type="ECO:0008006" key="4">
    <source>
        <dbReference type="Google" id="ProtNLM"/>
    </source>
</evidence>
<evidence type="ECO:0000313" key="3">
    <source>
        <dbReference type="Proteomes" id="UP000014760"/>
    </source>
</evidence>
<reference evidence="3" key="1">
    <citation type="submission" date="2012-12" db="EMBL/GenBank/DDBJ databases">
        <authorList>
            <person name="Hellsten U."/>
            <person name="Grimwood J."/>
            <person name="Chapman J.A."/>
            <person name="Shapiro H."/>
            <person name="Aerts A."/>
            <person name="Otillar R.P."/>
            <person name="Terry A.Y."/>
            <person name="Boore J.L."/>
            <person name="Simakov O."/>
            <person name="Marletaz F."/>
            <person name="Cho S.-J."/>
            <person name="Edsinger-Gonzales E."/>
            <person name="Havlak P."/>
            <person name="Kuo D.-H."/>
            <person name="Larsson T."/>
            <person name="Lv J."/>
            <person name="Arendt D."/>
            <person name="Savage R."/>
            <person name="Osoegawa K."/>
            <person name="de Jong P."/>
            <person name="Lindberg D.R."/>
            <person name="Seaver E.C."/>
            <person name="Weisblat D.A."/>
            <person name="Putnam N.H."/>
            <person name="Grigoriev I.V."/>
            <person name="Rokhsar D.S."/>
        </authorList>
    </citation>
    <scope>NUCLEOTIDE SEQUENCE</scope>
    <source>
        <strain evidence="3">I ESC-2004</strain>
    </source>
</reference>
<reference evidence="1 3" key="2">
    <citation type="journal article" date="2013" name="Nature">
        <title>Insights into bilaterian evolution from three spiralian genomes.</title>
        <authorList>
            <person name="Simakov O."/>
            <person name="Marletaz F."/>
            <person name="Cho S.J."/>
            <person name="Edsinger-Gonzales E."/>
            <person name="Havlak P."/>
            <person name="Hellsten U."/>
            <person name="Kuo D.H."/>
            <person name="Larsson T."/>
            <person name="Lv J."/>
            <person name="Arendt D."/>
            <person name="Savage R."/>
            <person name="Osoegawa K."/>
            <person name="de Jong P."/>
            <person name="Grimwood J."/>
            <person name="Chapman J.A."/>
            <person name="Shapiro H."/>
            <person name="Aerts A."/>
            <person name="Otillar R.P."/>
            <person name="Terry A.Y."/>
            <person name="Boore J.L."/>
            <person name="Grigoriev I.V."/>
            <person name="Lindberg D.R."/>
            <person name="Seaver E.C."/>
            <person name="Weisblat D.A."/>
            <person name="Putnam N.H."/>
            <person name="Rokhsar D.S."/>
        </authorList>
    </citation>
    <scope>NUCLEOTIDE SEQUENCE</scope>
    <source>
        <strain evidence="1 3">I ESC-2004</strain>
    </source>
</reference>
<proteinExistence type="predicted"/>
<name>R7V7R1_CAPTE</name>
<dbReference type="EMBL" id="AMQN01019921">
    <property type="status" value="NOT_ANNOTATED_CDS"/>
    <property type="molecule type" value="Genomic_DNA"/>
</dbReference>
<dbReference type="Proteomes" id="UP000014760">
    <property type="component" value="Unassembled WGS sequence"/>
</dbReference>
<reference evidence="2" key="3">
    <citation type="submission" date="2015-06" db="UniProtKB">
        <authorList>
            <consortium name="EnsemblMetazoa"/>
        </authorList>
    </citation>
    <scope>IDENTIFICATION</scope>
</reference>
<dbReference type="OrthoDB" id="6283332at2759"/>
<dbReference type="PANTHER" id="PTHR47331">
    <property type="entry name" value="PHD-TYPE DOMAIN-CONTAINING PROTEIN"/>
    <property type="match status" value="1"/>
</dbReference>
<sequence length="140" mass="15395">MDSSITEQPPSSLSPITLTGPRGVSVDTCALLDNGSTRSFIDEGLSKTLGLEGKHMSYKVTTMTEKDAMHHGRELEVNLSRLWTTEFNEALGADKGAMSLEDKIALAKMKDSVRTQGDHYEIVLPWKDAQDLPCNKTHAF</sequence>
<feature type="non-terminal residue" evidence="1">
    <location>
        <position position="140"/>
    </location>
</feature>
<dbReference type="EnsemblMetazoa" id="CapteT217581">
    <property type="protein sequence ID" value="CapteP217581"/>
    <property type="gene ID" value="CapteG217581"/>
</dbReference>
<dbReference type="EMBL" id="KB296426">
    <property type="protein sequence ID" value="ELU11780.1"/>
    <property type="molecule type" value="Genomic_DNA"/>
</dbReference>
<gene>
    <name evidence="1" type="ORF">CAPTEDRAFT_217581</name>
</gene>
<organism evidence="1">
    <name type="scientific">Capitella teleta</name>
    <name type="common">Polychaete worm</name>
    <dbReference type="NCBI Taxonomy" id="283909"/>
    <lineage>
        <taxon>Eukaryota</taxon>
        <taxon>Metazoa</taxon>
        <taxon>Spiralia</taxon>
        <taxon>Lophotrochozoa</taxon>
        <taxon>Annelida</taxon>
        <taxon>Polychaeta</taxon>
        <taxon>Sedentaria</taxon>
        <taxon>Scolecida</taxon>
        <taxon>Capitellidae</taxon>
        <taxon>Capitella</taxon>
    </lineage>
</organism>
<evidence type="ECO:0000313" key="2">
    <source>
        <dbReference type="EnsemblMetazoa" id="CapteP217581"/>
    </source>
</evidence>
<accession>R7V7R1</accession>
<protein>
    <recommendedName>
        <fullName evidence="4">Peptidase aspartic putative domain-containing protein</fullName>
    </recommendedName>
</protein>
<dbReference type="HOGENOM" id="CLU_1840079_0_0_1"/>
<evidence type="ECO:0000313" key="1">
    <source>
        <dbReference type="EMBL" id="ELU11780.1"/>
    </source>
</evidence>